<dbReference type="Proteomes" id="UP000032141">
    <property type="component" value="Chromosome C3"/>
</dbReference>
<dbReference type="InterPro" id="IPR055373">
    <property type="entry name" value="Ribophorin_II_N"/>
</dbReference>
<evidence type="ECO:0000259" key="19">
    <source>
        <dbReference type="PROSITE" id="PS50115"/>
    </source>
</evidence>
<keyword evidence="21" id="KW-1185">Reference proteome</keyword>
<keyword evidence="8 18" id="KW-0732">Signal</keyword>
<keyword evidence="6 17" id="KW-0812">Transmembrane</keyword>
<dbReference type="STRING" id="109376.A0A0D3BKS5"/>
<dbReference type="Pfam" id="PF01412">
    <property type="entry name" value="ArfGap"/>
    <property type="match status" value="1"/>
</dbReference>
<dbReference type="PRINTS" id="PR00405">
    <property type="entry name" value="REVINTRACTNG"/>
</dbReference>
<dbReference type="GO" id="GO:0006487">
    <property type="term" value="P:protein N-linked glycosylation"/>
    <property type="evidence" value="ECO:0007669"/>
    <property type="project" value="TreeGrafter"/>
</dbReference>
<feature type="transmembrane region" description="Helical" evidence="17">
    <location>
        <begin position="573"/>
        <end position="593"/>
    </location>
</feature>
<evidence type="ECO:0000256" key="3">
    <source>
        <dbReference type="ARBA" id="ARBA00004922"/>
    </source>
</evidence>
<comment type="similarity">
    <text evidence="4">Belongs to the SWP1 family.</text>
</comment>
<dbReference type="FunFam" id="1.10.220.150:FF:000011">
    <property type="entry name" value="Arf-GAP with dual PH domain-containing protein 1"/>
    <property type="match status" value="1"/>
</dbReference>
<name>A0A0D3BKS5_BRAOL</name>
<evidence type="ECO:0000256" key="10">
    <source>
        <dbReference type="ARBA" id="ARBA00022824"/>
    </source>
</evidence>
<proteinExistence type="inferred from homology"/>
<sequence>MAGGLVRSLVLVLAVAICGAASLFHPISNSHRSAALDVLVPVDGSYKSLEEAYEALKTLEILGVDRKSDLKSATCENVVEVLASPSSTLKDAFYALSVNGIMRCKSGKDVPKNIVSKLQAGVKDAKLLLDFYYSVRGLVLVKEQFSGNDISFGDAEAIFLSIKALSQSDGKWRYSSNNPESSSFASGLAFETLGGVISLAPSEIDQSLIQTLKTSILKLFDSIQKYDVGTFYFDGSEGPISTTASVIRGLTSFAAAESTRLNVCNMHISLFAVPLILSLPSTVISVTKKEPLKVKVSTVLGSKAPALNVKLAQALCSGSKGATYFLDSFPKNFDVGKYTFVFEILLDELAHEKVYITEAQTKVPIAATGAISIENAEISVLDSDVGSVESQKKLDLTKDGAVSLSANHLQKLRLSYQLTTPLGHVFKPHQAFIKLKHESQVEHVFLVKASGKKSELVIVEIFLDWLRSKLYYLSGKYEIQLTIGDASMVNLPERPEKAPRPPLQPTDPYSRYGPKAEISHIFRVPEKLPAKQLSLVFLGLIVLPFIAFLIGLTRLGVNIKSFPSLVGAATSALLFHGGIGAVLLLYVLFWTLFDGCYLSRRAMSHSAASSGKRRIRDLLTQSDNRVCADCGAPDPKWASANIGVFICLKCCGVHRSLGTHVSKVLSVTLDEWSDEEVDSMIEIGGNASANSIYEAFIPDGSSKPGPDASHDHRMRFIRSKYEFQEFLKPSLRITSGKTSSTKSSSYRSSSLSSNIIDSFRTTSSSQKPQLEGMVEFIGLLKVTLKKGTNLAIRDMMTSDPYVVLTLGQQVSCL</sequence>
<evidence type="ECO:0000256" key="18">
    <source>
        <dbReference type="SAM" id="SignalP"/>
    </source>
</evidence>
<comment type="pathway">
    <text evidence="3">Protein modification; protein glycosylation.</text>
</comment>
<dbReference type="OMA" id="NGIMRCK"/>
<feature type="domain" description="Arf-GAP" evidence="19">
    <location>
        <begin position="612"/>
        <end position="726"/>
    </location>
</feature>
<reference evidence="20" key="2">
    <citation type="submission" date="2015-03" db="UniProtKB">
        <authorList>
            <consortium name="EnsemblPlants"/>
        </authorList>
    </citation>
    <scope>IDENTIFICATION</scope>
</reference>
<dbReference type="Gramene" id="Bo3g162730.1">
    <property type="protein sequence ID" value="Bo3g162730.1"/>
    <property type="gene ID" value="Bo3g162730"/>
</dbReference>
<comment type="subcellular location">
    <subcellularLocation>
        <location evidence="2">Endoplasmic reticulum membrane</location>
        <topology evidence="2">Multi-pass membrane protein</topology>
    </subcellularLocation>
</comment>
<evidence type="ECO:0000256" key="16">
    <source>
        <dbReference type="PROSITE-ProRule" id="PRU00288"/>
    </source>
</evidence>
<keyword evidence="12 17" id="KW-1133">Transmembrane helix</keyword>
<dbReference type="Gene3D" id="1.10.220.150">
    <property type="entry name" value="Arf GTPase activating protein"/>
    <property type="match status" value="1"/>
</dbReference>
<dbReference type="EnsemblPlants" id="Bo3g162730.1">
    <property type="protein sequence ID" value="Bo3g162730.1"/>
    <property type="gene ID" value="Bo3g162730"/>
</dbReference>
<dbReference type="PANTHER" id="PTHR12640:SF0">
    <property type="entry name" value="DOLICHYL-DIPHOSPHOOLIGOSACCHARIDE--PROTEIN GLYCOSYLTRANSFERASE SUBUNIT 2"/>
    <property type="match status" value="1"/>
</dbReference>
<dbReference type="eggNOG" id="KOG1030">
    <property type="taxonomic scope" value="Eukaryota"/>
</dbReference>
<keyword evidence="9 16" id="KW-0863">Zinc-finger</keyword>
<dbReference type="CDD" id="cd08204">
    <property type="entry name" value="ArfGap"/>
    <property type="match status" value="1"/>
</dbReference>
<evidence type="ECO:0000256" key="2">
    <source>
        <dbReference type="ARBA" id="ARBA00004477"/>
    </source>
</evidence>
<dbReference type="GO" id="GO:0005096">
    <property type="term" value="F:GTPase activator activity"/>
    <property type="evidence" value="ECO:0007669"/>
    <property type="project" value="UniProtKB-KW"/>
</dbReference>
<dbReference type="SUPFAM" id="SSF57863">
    <property type="entry name" value="ArfGap/RecO-like zinc finger"/>
    <property type="match status" value="1"/>
</dbReference>
<evidence type="ECO:0000256" key="13">
    <source>
        <dbReference type="ARBA" id="ARBA00023136"/>
    </source>
</evidence>
<dbReference type="InterPro" id="IPR055374">
    <property type="entry name" value="Ribophorin_II_3rd"/>
</dbReference>
<keyword evidence="11" id="KW-0862">Zinc</keyword>
<dbReference type="InterPro" id="IPR035892">
    <property type="entry name" value="C2_domain_sf"/>
</dbReference>
<evidence type="ECO:0000256" key="12">
    <source>
        <dbReference type="ARBA" id="ARBA00022989"/>
    </source>
</evidence>
<evidence type="ECO:0000256" key="7">
    <source>
        <dbReference type="ARBA" id="ARBA00022723"/>
    </source>
</evidence>
<evidence type="ECO:0000256" key="4">
    <source>
        <dbReference type="ARBA" id="ARBA00009038"/>
    </source>
</evidence>
<evidence type="ECO:0000256" key="9">
    <source>
        <dbReference type="ARBA" id="ARBA00022771"/>
    </source>
</evidence>
<keyword evidence="7" id="KW-0479">Metal-binding</keyword>
<dbReference type="PROSITE" id="PS50115">
    <property type="entry name" value="ARFGAP"/>
    <property type="match status" value="1"/>
</dbReference>
<keyword evidence="10" id="KW-0256">Endoplasmic reticulum</keyword>
<dbReference type="GO" id="GO:0008270">
    <property type="term" value="F:zinc ion binding"/>
    <property type="evidence" value="ECO:0007669"/>
    <property type="project" value="UniProtKB-KW"/>
</dbReference>
<dbReference type="SMART" id="SM00105">
    <property type="entry name" value="ArfGap"/>
    <property type="match status" value="1"/>
</dbReference>
<dbReference type="SUPFAM" id="SSF49562">
    <property type="entry name" value="C2 domain (Calcium/lipid-binding domain, CaLB)"/>
    <property type="match status" value="1"/>
</dbReference>
<evidence type="ECO:0000256" key="1">
    <source>
        <dbReference type="ARBA" id="ARBA00002791"/>
    </source>
</evidence>
<reference evidence="20 21" key="1">
    <citation type="journal article" date="2014" name="Genome Biol.">
        <title>Transcriptome and methylome profiling reveals relics of genome dominance in the mesopolyploid Brassica oleracea.</title>
        <authorList>
            <person name="Parkin I.A."/>
            <person name="Koh C."/>
            <person name="Tang H."/>
            <person name="Robinson S.J."/>
            <person name="Kagale S."/>
            <person name="Clarke W.E."/>
            <person name="Town C.D."/>
            <person name="Nixon J."/>
            <person name="Krishnakumar V."/>
            <person name="Bidwell S.L."/>
            <person name="Denoeud F."/>
            <person name="Belcram H."/>
            <person name="Links M.G."/>
            <person name="Just J."/>
            <person name="Clarke C."/>
            <person name="Bender T."/>
            <person name="Huebert T."/>
            <person name="Mason A.S."/>
            <person name="Pires J.C."/>
            <person name="Barker G."/>
            <person name="Moore J."/>
            <person name="Walley P.G."/>
            <person name="Manoli S."/>
            <person name="Batley J."/>
            <person name="Edwards D."/>
            <person name="Nelson M.N."/>
            <person name="Wang X."/>
            <person name="Paterson A.H."/>
            <person name="King G."/>
            <person name="Bancroft I."/>
            <person name="Chalhoub B."/>
            <person name="Sharpe A.G."/>
        </authorList>
    </citation>
    <scope>NUCLEOTIDE SEQUENCE</scope>
    <source>
        <strain evidence="20 21">cv. TO1000</strain>
    </source>
</reference>
<dbReference type="Pfam" id="PF23860">
    <property type="entry name" value="Ribophorin_II_3rd"/>
    <property type="match status" value="1"/>
</dbReference>
<comment type="function">
    <text evidence="1">Subunit of the oligosaccharyl transferase (OST) complex that catalyzes the initial transfer of a defined glycan (Glc(3)Man(9)GlcNAc(2) in eukaryotes) from the lipid carrier dolichol-pyrophosphate to an asparagine residue within an Asn-X-Ser/Thr consensus motif in nascent polypeptide chains, the first step in protein N-glycosylation. N-glycosylation occurs cotranslationally and the complex associates with the Sec61 complex at the channel-forming translocon complex that mediates protein translocation across the endoplasmic reticulum (ER). All subunits are required for a maximal enzyme activity.</text>
</comment>
<dbReference type="InterPro" id="IPR001164">
    <property type="entry name" value="ArfGAP_dom"/>
</dbReference>
<dbReference type="InterPro" id="IPR008814">
    <property type="entry name" value="Swp1"/>
</dbReference>
<evidence type="ECO:0000256" key="8">
    <source>
        <dbReference type="ARBA" id="ARBA00022729"/>
    </source>
</evidence>
<accession>A0A0D3BKS5</accession>
<dbReference type="AlphaFoldDB" id="A0A0D3BKS5"/>
<evidence type="ECO:0000256" key="15">
    <source>
        <dbReference type="ARBA" id="ARBA00032139"/>
    </source>
</evidence>
<evidence type="ECO:0000256" key="11">
    <source>
        <dbReference type="ARBA" id="ARBA00022833"/>
    </source>
</evidence>
<keyword evidence="5" id="KW-0343">GTPase activation</keyword>
<dbReference type="HOGENOM" id="CLU_298671_0_0_1"/>
<dbReference type="eggNOG" id="KOG0703">
    <property type="taxonomic scope" value="Eukaryota"/>
</dbReference>
<dbReference type="Pfam" id="PF23861">
    <property type="entry name" value="Ribophorin_II_2nd"/>
    <property type="match status" value="1"/>
</dbReference>
<evidence type="ECO:0000256" key="6">
    <source>
        <dbReference type="ARBA" id="ARBA00022692"/>
    </source>
</evidence>
<evidence type="ECO:0000256" key="5">
    <source>
        <dbReference type="ARBA" id="ARBA00022468"/>
    </source>
</evidence>
<organism evidence="20 21">
    <name type="scientific">Brassica oleracea var. oleracea</name>
    <dbReference type="NCBI Taxonomy" id="109376"/>
    <lineage>
        <taxon>Eukaryota</taxon>
        <taxon>Viridiplantae</taxon>
        <taxon>Streptophyta</taxon>
        <taxon>Embryophyta</taxon>
        <taxon>Tracheophyta</taxon>
        <taxon>Spermatophyta</taxon>
        <taxon>Magnoliopsida</taxon>
        <taxon>eudicotyledons</taxon>
        <taxon>Gunneridae</taxon>
        <taxon>Pentapetalae</taxon>
        <taxon>rosids</taxon>
        <taxon>malvids</taxon>
        <taxon>Brassicales</taxon>
        <taxon>Brassicaceae</taxon>
        <taxon>Brassiceae</taxon>
        <taxon>Brassica</taxon>
    </lineage>
</organism>
<dbReference type="PANTHER" id="PTHR12640">
    <property type="entry name" value="RIBOPHORIN II"/>
    <property type="match status" value="1"/>
</dbReference>
<dbReference type="InterPro" id="IPR055375">
    <property type="entry name" value="Ribophorin_II_2nd"/>
</dbReference>
<dbReference type="InterPro" id="IPR038508">
    <property type="entry name" value="ArfGAP_dom_sf"/>
</dbReference>
<dbReference type="InterPro" id="IPR056790">
    <property type="entry name" value="Ribophorin_II_C"/>
</dbReference>
<evidence type="ECO:0000313" key="20">
    <source>
        <dbReference type="EnsemblPlants" id="Bo3g162730.1"/>
    </source>
</evidence>
<evidence type="ECO:0000256" key="17">
    <source>
        <dbReference type="SAM" id="Phobius"/>
    </source>
</evidence>
<dbReference type="eggNOG" id="KOG2447">
    <property type="taxonomic scope" value="Eukaryota"/>
</dbReference>
<evidence type="ECO:0000313" key="21">
    <source>
        <dbReference type="Proteomes" id="UP000032141"/>
    </source>
</evidence>
<dbReference type="Pfam" id="PF25147">
    <property type="entry name" value="Ribophorin_II_C"/>
    <property type="match status" value="1"/>
</dbReference>
<evidence type="ECO:0000256" key="14">
    <source>
        <dbReference type="ARBA" id="ARBA00030078"/>
    </source>
</evidence>
<dbReference type="GO" id="GO:0008250">
    <property type="term" value="C:oligosaccharyltransferase complex"/>
    <property type="evidence" value="ECO:0007669"/>
    <property type="project" value="InterPro"/>
</dbReference>
<feature type="signal peptide" evidence="18">
    <location>
        <begin position="1"/>
        <end position="20"/>
    </location>
</feature>
<dbReference type="InterPro" id="IPR037278">
    <property type="entry name" value="ARFGAP/RecO"/>
</dbReference>
<protein>
    <recommendedName>
        <fullName evidence="15">Ribophorin II</fullName>
    </recommendedName>
    <alternativeName>
        <fullName evidence="14">Ribophorin-2</fullName>
    </alternativeName>
</protein>
<feature type="transmembrane region" description="Helical" evidence="17">
    <location>
        <begin position="533"/>
        <end position="553"/>
    </location>
</feature>
<feature type="chain" id="PRO_5002257928" description="Ribophorin II" evidence="18">
    <location>
        <begin position="21"/>
        <end position="813"/>
    </location>
</feature>
<keyword evidence="13 17" id="KW-0472">Membrane</keyword>
<dbReference type="Pfam" id="PF05817">
    <property type="entry name" value="Ribophorin_II"/>
    <property type="match status" value="1"/>
</dbReference>